<evidence type="ECO:0000259" key="2">
    <source>
        <dbReference type="Pfam" id="PF18891"/>
    </source>
</evidence>
<dbReference type="Proteomes" id="UP000242875">
    <property type="component" value="Unassembled WGS sequence"/>
</dbReference>
<dbReference type="GO" id="GO:0036297">
    <property type="term" value="P:interstrand cross-link repair"/>
    <property type="evidence" value="ECO:0007669"/>
    <property type="project" value="InterPro"/>
</dbReference>
<reference evidence="3 4" key="1">
    <citation type="journal article" date="2017" name="Mycologia">
        <title>Bifiguratus adelaidae, gen. et sp. nov., a new member of Mucoromycotina in endophytic and soil-dwelling habitats.</title>
        <authorList>
            <person name="Torres-Cruz T.J."/>
            <person name="Billingsley Tobias T.L."/>
            <person name="Almatruk M."/>
            <person name="Hesse C."/>
            <person name="Kuske C.R."/>
            <person name="Desiro A."/>
            <person name="Benucci G.M."/>
            <person name="Bonito G."/>
            <person name="Stajich J.E."/>
            <person name="Dunlap C."/>
            <person name="Arnold A.E."/>
            <person name="Porras-Alfaro A."/>
        </authorList>
    </citation>
    <scope>NUCLEOTIDE SEQUENCE [LARGE SCALE GENOMIC DNA]</scope>
    <source>
        <strain evidence="3 4">AZ0501</strain>
    </source>
</reference>
<dbReference type="InterPro" id="IPR016135">
    <property type="entry name" value="UBQ-conjugating_enzyme/RWD"/>
</dbReference>
<dbReference type="Pfam" id="PF18890">
    <property type="entry name" value="FANCL_d2"/>
    <property type="match status" value="1"/>
</dbReference>
<dbReference type="AlphaFoldDB" id="A0A261XZ72"/>
<evidence type="ECO:0000313" key="3">
    <source>
        <dbReference type="EMBL" id="OZJ03670.1"/>
    </source>
</evidence>
<dbReference type="InterPro" id="IPR026848">
    <property type="entry name" value="Fancl"/>
</dbReference>
<dbReference type="EMBL" id="MVBO01000074">
    <property type="protein sequence ID" value="OZJ03670.1"/>
    <property type="molecule type" value="Genomic_DNA"/>
</dbReference>
<dbReference type="InterPro" id="IPR043003">
    <property type="entry name" value="FANCL_d3_sf"/>
</dbReference>
<gene>
    <name evidence="3" type="ORF">BZG36_03544</name>
</gene>
<protein>
    <submittedName>
        <fullName evidence="3">Uncharacterized protein</fullName>
    </submittedName>
</protein>
<feature type="domain" description="FANCL UBC-like" evidence="1">
    <location>
        <begin position="111"/>
        <end position="199"/>
    </location>
</feature>
<dbReference type="PANTHER" id="PTHR13206">
    <property type="entry name" value="UBIQUITIN LIGASE PROTEIN PHF9 FANCONI ANEMIA GROUP L PROTEIN"/>
    <property type="match status" value="1"/>
</dbReference>
<name>A0A261XZ72_9FUNG</name>
<organism evidence="3 4">
    <name type="scientific">Bifiguratus adelaidae</name>
    <dbReference type="NCBI Taxonomy" id="1938954"/>
    <lineage>
        <taxon>Eukaryota</taxon>
        <taxon>Fungi</taxon>
        <taxon>Fungi incertae sedis</taxon>
        <taxon>Mucoromycota</taxon>
        <taxon>Mucoromycotina</taxon>
        <taxon>Endogonomycetes</taxon>
        <taxon>Endogonales</taxon>
        <taxon>Endogonales incertae sedis</taxon>
        <taxon>Bifiguratus</taxon>
    </lineage>
</organism>
<dbReference type="PANTHER" id="PTHR13206:SF0">
    <property type="entry name" value="E3 UBIQUITIN-PROTEIN LIGASE FANCL"/>
    <property type="match status" value="1"/>
</dbReference>
<dbReference type="GO" id="GO:0043240">
    <property type="term" value="C:Fanconi anaemia nuclear complex"/>
    <property type="evidence" value="ECO:0007669"/>
    <property type="project" value="InterPro"/>
</dbReference>
<dbReference type="GO" id="GO:0061630">
    <property type="term" value="F:ubiquitin protein ligase activity"/>
    <property type="evidence" value="ECO:0007669"/>
    <property type="project" value="TreeGrafter"/>
</dbReference>
<dbReference type="CDD" id="cd23831">
    <property type="entry name" value="DRWD-N_FANCL"/>
    <property type="match status" value="1"/>
</dbReference>
<dbReference type="GO" id="GO:0006513">
    <property type="term" value="P:protein monoubiquitination"/>
    <property type="evidence" value="ECO:0007669"/>
    <property type="project" value="TreeGrafter"/>
</dbReference>
<proteinExistence type="predicted"/>
<dbReference type="OrthoDB" id="10263265at2759"/>
<dbReference type="Gene3D" id="3.10.110.10">
    <property type="entry name" value="Ubiquitin Conjugating Enzyme"/>
    <property type="match status" value="1"/>
</dbReference>
<comment type="caution">
    <text evidence="3">The sequence shown here is derived from an EMBL/GenBank/DDBJ whole genome shotgun (WGS) entry which is preliminary data.</text>
</comment>
<feature type="domain" description="FANCL UBC-like" evidence="2">
    <location>
        <begin position="204"/>
        <end position="286"/>
    </location>
</feature>
<evidence type="ECO:0000313" key="4">
    <source>
        <dbReference type="Proteomes" id="UP000242875"/>
    </source>
</evidence>
<dbReference type="Pfam" id="PF18891">
    <property type="entry name" value="FANCL_d3"/>
    <property type="match status" value="1"/>
</dbReference>
<dbReference type="InterPro" id="IPR044037">
    <property type="entry name" value="FANCL_d3"/>
</dbReference>
<dbReference type="InterPro" id="IPR043898">
    <property type="entry name" value="FANCL_d2"/>
</dbReference>
<keyword evidence="4" id="KW-1185">Reference proteome</keyword>
<evidence type="ECO:0000259" key="1">
    <source>
        <dbReference type="Pfam" id="PF18890"/>
    </source>
</evidence>
<sequence length="319" mass="35709">MVAFDADTEPLWVLDSAIQVCPLNTSPPSTFLLLLPFQDEMRRMVIDTETHTVRCEPDLSQLLCSQGRDVLLQKRVALCRCWADVNTEVVSLLAGWYTDESPNGATRDNAQVYETIVRDLQGIGLEKISNIGNMLSTFDVHLADQGGRTHVAHVALKPNYTHDGPSISIQLPQTLMVKVSEEHCDTLQGTLYRYLQVINSAQSYFDALDDLDSHTWLLEPDPPSWVAVMDTETIRSGQLQDLKVFGSSDQVFNLKAAYSKNRHIWNDDLSITQNLSNILCITFPSKRDQPLAKVGADEDMNFEHAQIHNVAKLITGNVL</sequence>
<accession>A0A261XZ72</accession>
<dbReference type="Gene3D" id="3.10.110.20">
    <property type="entry name" value="RWD domain-like"/>
    <property type="match status" value="1"/>
</dbReference>